<dbReference type="InterPro" id="IPR001789">
    <property type="entry name" value="Sig_transdc_resp-reg_receiver"/>
</dbReference>
<feature type="domain" description="Histidine kinase" evidence="7">
    <location>
        <begin position="275"/>
        <end position="496"/>
    </location>
</feature>
<feature type="domain" description="Response regulatory" evidence="8">
    <location>
        <begin position="659"/>
        <end position="778"/>
    </location>
</feature>
<dbReference type="CDD" id="cd00082">
    <property type="entry name" value="HisKA"/>
    <property type="match status" value="1"/>
</dbReference>
<evidence type="ECO:0000313" key="9">
    <source>
        <dbReference type="EMBL" id="MDK2595958.1"/>
    </source>
</evidence>
<proteinExistence type="predicted"/>
<evidence type="ECO:0000256" key="2">
    <source>
        <dbReference type="ARBA" id="ARBA00012438"/>
    </source>
</evidence>
<reference evidence="9 10" key="1">
    <citation type="submission" date="2023-05" db="EMBL/GenBank/DDBJ databases">
        <title>Pseudoalteromonas ardens sp. nov., Pseudoalteromonas obscura sp. nov., and Pseudoalteromonas umbrosa sp. nov., isolated from the coral Montipora capitata.</title>
        <authorList>
            <person name="Thomas E.M."/>
            <person name="Smith E.M."/>
            <person name="Papke E."/>
            <person name="Shlafstein M.D."/>
            <person name="Oline D.K."/>
            <person name="Videau P."/>
            <person name="Saw J.H."/>
            <person name="Strangman W.K."/>
            <person name="Ushijima B."/>
        </authorList>
    </citation>
    <scope>NUCLEOTIDE SEQUENCE [LARGE SCALE GENOMIC DNA]</scope>
    <source>
        <strain evidence="9 10">P94</strain>
    </source>
</reference>
<dbReference type="SUPFAM" id="SSF52172">
    <property type="entry name" value="CheY-like"/>
    <property type="match status" value="2"/>
</dbReference>
<feature type="modified residue" description="4-aspartylphosphate" evidence="5">
    <location>
        <position position="560"/>
    </location>
</feature>
<dbReference type="SMART" id="SM00387">
    <property type="entry name" value="HATPase_c"/>
    <property type="match status" value="1"/>
</dbReference>
<evidence type="ECO:0000313" key="10">
    <source>
        <dbReference type="Proteomes" id="UP001231915"/>
    </source>
</evidence>
<keyword evidence="6" id="KW-0472">Membrane</keyword>
<protein>
    <recommendedName>
        <fullName evidence="2">histidine kinase</fullName>
        <ecNumber evidence="2">2.7.13.3</ecNumber>
    </recommendedName>
</protein>
<dbReference type="InterPro" id="IPR011006">
    <property type="entry name" value="CheY-like_superfamily"/>
</dbReference>
<feature type="domain" description="Response regulatory" evidence="8">
    <location>
        <begin position="511"/>
        <end position="622"/>
    </location>
</feature>
<keyword evidence="3 5" id="KW-0597">Phosphoprotein</keyword>
<comment type="catalytic activity">
    <reaction evidence="1">
        <text>ATP + protein L-histidine = ADP + protein N-phospho-L-histidine.</text>
        <dbReference type="EC" id="2.7.13.3"/>
    </reaction>
</comment>
<dbReference type="InterPro" id="IPR036097">
    <property type="entry name" value="HisK_dim/P_sf"/>
</dbReference>
<dbReference type="CDD" id="cd16922">
    <property type="entry name" value="HATPase_EvgS-ArcB-TorS-like"/>
    <property type="match status" value="1"/>
</dbReference>
<evidence type="ECO:0000259" key="8">
    <source>
        <dbReference type="PROSITE" id="PS50110"/>
    </source>
</evidence>
<accession>A0ABT7ELP9</accession>
<sequence length="784" mass="87704">MKYLIEGCLLLLIWFFGSQAIDAYFLSKNLQQELLLKRQLQGMATELSLETLSAMDRNVYHFDRHAQKQLEFERLINELELNTRLNSEIKQSLDEFKNTIDTYMQLASMLKTSYRYIAKLELSKAEFNQEAQVLISRSIALVSNLHVTNSIPVIETVNNQLVLLVPELKQLESQAPRLRVLRLHIEFVLDNALKASNLLVPIQESEVVKTILHTVHDVSESIEAAKWLMVRAVFMLICAIFLLIIIALSRLLVDLKKANILANQAAETKSLFVSNMSHEIRTPMNGILGLTDILLSTELTSVQRNYLEKVRFSANALTTIINDILDFSKIESKKLHIEHIPFQFEDLLDNLRSLITPLANTKDVKLIFDLAPNISKQYIGDPVRINQIMLNFASNAVKFTEHGSITLSVKQEEYEDDKVWVVISIADTGIGIAQESVDQLFERFTQAESSTTRKYGGTGLGLTICKLLTELMSGEIQVESELGKGSKFTVRLPLALVTEQDVVEPTSISGSMLIVEDDPIYLEISQNISRSIGLQVSGVTNGRDAQTTLANQTFDILLVDWVLPDCQANELLKILQAQGSLPQRVVIYTAHTQESIDTESGFPILYKPLLKRDLIDALSSKNPVQLSASVAQGGTINIPVESNAPAQQSENILGGIDLRVLLVEDNDINRIVALKLLDRIPGIDVQVAENGKIAVDKINQAQGKFDIVFMDIQMPVMDGVEATKLIREAFSPEQLKIVALTANVMQSEVDKYLEVGMNGHLGKPFKMDELEAVFKQHMAELNLE</sequence>
<dbReference type="PROSITE" id="PS50110">
    <property type="entry name" value="RESPONSE_REGULATORY"/>
    <property type="match status" value="2"/>
</dbReference>
<keyword evidence="6" id="KW-0812">Transmembrane</keyword>
<organism evidence="9 10">
    <name type="scientific">Pseudoalteromonas obscura</name>
    <dbReference type="NCBI Taxonomy" id="3048491"/>
    <lineage>
        <taxon>Bacteria</taxon>
        <taxon>Pseudomonadati</taxon>
        <taxon>Pseudomonadota</taxon>
        <taxon>Gammaproteobacteria</taxon>
        <taxon>Alteromonadales</taxon>
        <taxon>Pseudoalteromonadaceae</taxon>
        <taxon>Pseudoalteromonas</taxon>
    </lineage>
</organism>
<dbReference type="Gene3D" id="1.10.287.130">
    <property type="match status" value="1"/>
</dbReference>
<dbReference type="EC" id="2.7.13.3" evidence="2"/>
<dbReference type="Pfam" id="PF00072">
    <property type="entry name" value="Response_reg"/>
    <property type="match status" value="2"/>
</dbReference>
<dbReference type="PRINTS" id="PR00344">
    <property type="entry name" value="BCTRLSENSOR"/>
</dbReference>
<dbReference type="EMBL" id="JASJUT010000004">
    <property type="protein sequence ID" value="MDK2595958.1"/>
    <property type="molecule type" value="Genomic_DNA"/>
</dbReference>
<dbReference type="PROSITE" id="PS50109">
    <property type="entry name" value="HIS_KIN"/>
    <property type="match status" value="1"/>
</dbReference>
<keyword evidence="10" id="KW-1185">Reference proteome</keyword>
<dbReference type="RefSeq" id="WP_284137457.1">
    <property type="nucleotide sequence ID" value="NZ_JASJUT010000004.1"/>
</dbReference>
<dbReference type="CDD" id="cd00156">
    <property type="entry name" value="REC"/>
    <property type="match status" value="1"/>
</dbReference>
<evidence type="ECO:0000256" key="1">
    <source>
        <dbReference type="ARBA" id="ARBA00000085"/>
    </source>
</evidence>
<dbReference type="PANTHER" id="PTHR45339:SF1">
    <property type="entry name" value="HYBRID SIGNAL TRANSDUCTION HISTIDINE KINASE J"/>
    <property type="match status" value="1"/>
</dbReference>
<dbReference type="Gene3D" id="3.30.565.10">
    <property type="entry name" value="Histidine kinase-like ATPase, C-terminal domain"/>
    <property type="match status" value="1"/>
</dbReference>
<dbReference type="SUPFAM" id="SSF47384">
    <property type="entry name" value="Homodimeric domain of signal transducing histidine kinase"/>
    <property type="match status" value="1"/>
</dbReference>
<dbReference type="SMART" id="SM00448">
    <property type="entry name" value="REC"/>
    <property type="match status" value="2"/>
</dbReference>
<evidence type="ECO:0000256" key="5">
    <source>
        <dbReference type="PROSITE-ProRule" id="PRU00169"/>
    </source>
</evidence>
<dbReference type="CDD" id="cd17546">
    <property type="entry name" value="REC_hyHK_CKI1_RcsC-like"/>
    <property type="match status" value="1"/>
</dbReference>
<comment type="caution">
    <text evidence="9">The sequence shown here is derived from an EMBL/GenBank/DDBJ whole genome shotgun (WGS) entry which is preliminary data.</text>
</comment>
<dbReference type="Gene3D" id="3.40.50.2300">
    <property type="match status" value="2"/>
</dbReference>
<dbReference type="InterPro" id="IPR036890">
    <property type="entry name" value="HATPase_C_sf"/>
</dbReference>
<name>A0ABT7ELP9_9GAMM</name>
<evidence type="ECO:0000256" key="6">
    <source>
        <dbReference type="SAM" id="Phobius"/>
    </source>
</evidence>
<dbReference type="InterPro" id="IPR003594">
    <property type="entry name" value="HATPase_dom"/>
</dbReference>
<dbReference type="Proteomes" id="UP001231915">
    <property type="component" value="Unassembled WGS sequence"/>
</dbReference>
<dbReference type="InterPro" id="IPR004358">
    <property type="entry name" value="Sig_transdc_His_kin-like_C"/>
</dbReference>
<evidence type="ECO:0000256" key="4">
    <source>
        <dbReference type="ARBA" id="ARBA00023012"/>
    </source>
</evidence>
<dbReference type="SMART" id="SM00388">
    <property type="entry name" value="HisKA"/>
    <property type="match status" value="1"/>
</dbReference>
<feature type="modified residue" description="4-aspartylphosphate" evidence="5">
    <location>
        <position position="711"/>
    </location>
</feature>
<evidence type="ECO:0000256" key="3">
    <source>
        <dbReference type="ARBA" id="ARBA00022553"/>
    </source>
</evidence>
<dbReference type="InterPro" id="IPR005467">
    <property type="entry name" value="His_kinase_dom"/>
</dbReference>
<dbReference type="PANTHER" id="PTHR45339">
    <property type="entry name" value="HYBRID SIGNAL TRANSDUCTION HISTIDINE KINASE J"/>
    <property type="match status" value="1"/>
</dbReference>
<dbReference type="Pfam" id="PF02518">
    <property type="entry name" value="HATPase_c"/>
    <property type="match status" value="1"/>
</dbReference>
<keyword evidence="4" id="KW-0902">Two-component regulatory system</keyword>
<keyword evidence="6" id="KW-1133">Transmembrane helix</keyword>
<dbReference type="SUPFAM" id="SSF55874">
    <property type="entry name" value="ATPase domain of HSP90 chaperone/DNA topoisomerase II/histidine kinase"/>
    <property type="match status" value="1"/>
</dbReference>
<feature type="transmembrane region" description="Helical" evidence="6">
    <location>
        <begin position="227"/>
        <end position="248"/>
    </location>
</feature>
<evidence type="ECO:0000259" key="7">
    <source>
        <dbReference type="PROSITE" id="PS50109"/>
    </source>
</evidence>
<dbReference type="InterPro" id="IPR003661">
    <property type="entry name" value="HisK_dim/P_dom"/>
</dbReference>
<dbReference type="Pfam" id="PF00512">
    <property type="entry name" value="HisKA"/>
    <property type="match status" value="1"/>
</dbReference>
<gene>
    <name evidence="9" type="ORF">QNM18_12935</name>
</gene>